<comment type="caution">
    <text evidence="1">The sequence shown here is derived from an EMBL/GenBank/DDBJ whole genome shotgun (WGS) entry which is preliminary data.</text>
</comment>
<organism evidence="1 2">
    <name type="scientific">Knufia fluminis</name>
    <dbReference type="NCBI Taxonomy" id="191047"/>
    <lineage>
        <taxon>Eukaryota</taxon>
        <taxon>Fungi</taxon>
        <taxon>Dikarya</taxon>
        <taxon>Ascomycota</taxon>
        <taxon>Pezizomycotina</taxon>
        <taxon>Eurotiomycetes</taxon>
        <taxon>Chaetothyriomycetidae</taxon>
        <taxon>Chaetothyriales</taxon>
        <taxon>Trichomeriaceae</taxon>
        <taxon>Knufia</taxon>
    </lineage>
</organism>
<evidence type="ECO:0000313" key="1">
    <source>
        <dbReference type="EMBL" id="KAK5949135.1"/>
    </source>
</evidence>
<dbReference type="AlphaFoldDB" id="A0AAN8EAB4"/>
<evidence type="ECO:0000313" key="2">
    <source>
        <dbReference type="Proteomes" id="UP001316803"/>
    </source>
</evidence>
<accession>A0AAN8EAB4</accession>
<reference evidence="1 2" key="1">
    <citation type="submission" date="2022-12" db="EMBL/GenBank/DDBJ databases">
        <title>Genomic features and morphological characterization of a novel Knufia sp. strain isolated from spacecraft assembly facility.</title>
        <authorList>
            <person name="Teixeira M."/>
            <person name="Chander A.M."/>
            <person name="Stajich J.E."/>
            <person name="Venkateswaran K."/>
        </authorList>
    </citation>
    <scope>NUCLEOTIDE SEQUENCE [LARGE SCALE GENOMIC DNA]</scope>
    <source>
        <strain evidence="1 2">FJI-L2-BK-P2</strain>
    </source>
</reference>
<proteinExistence type="predicted"/>
<dbReference type="GO" id="GO:0009976">
    <property type="term" value="F:tocopherol cyclase activity"/>
    <property type="evidence" value="ECO:0007669"/>
    <property type="project" value="InterPro"/>
</dbReference>
<protein>
    <submittedName>
        <fullName evidence="1">Uncharacterized protein</fullName>
    </submittedName>
</protein>
<keyword evidence="2" id="KW-1185">Reference proteome</keyword>
<dbReference type="PANTHER" id="PTHR35309:SF4">
    <property type="entry name" value="TOCOPHEROL CYCLASE"/>
    <property type="match status" value="1"/>
</dbReference>
<gene>
    <name evidence="1" type="ORF">OHC33_009876</name>
</gene>
<dbReference type="Proteomes" id="UP001316803">
    <property type="component" value="Unassembled WGS sequence"/>
</dbReference>
<dbReference type="PANTHER" id="PTHR35309">
    <property type="match status" value="1"/>
</dbReference>
<dbReference type="InterPro" id="IPR025893">
    <property type="entry name" value="Tocopherol_cyclase"/>
</dbReference>
<sequence length="381" mass="43010">MDHFKPHVGATFEGYFSKFTLATGGTIILILCTVPQAEQRRHMLSFTYHPSASSDASSIFQQEVWLDYLDLLPDFEEDVAFVIDCSHGYMKVFKDSRTEYKIKHQSFTFHTITDPKTQTPWTPSSSQPDAPEGLFVHLPFPMHWYVHSLSTKCNIIFTLDDPTYTNSHSIAQADLQPNLPATVHQEKNWATSFPSAHLWIQARNKKTQAGFCLAGGPILGTESYLLSFRSSDPGQKYSFALRPPLTTTLLPSILPASLNPSLILSSRNISYQTRTATLSFLTSLVPPFRTITVSASADKDSFFSLSAPFADGHRHNFCGQTSRATVKVQISEMDERLGLWMYVPFVGWKRFGFGTHWKIVHEEVFERGGLEFGAEWYDDRG</sequence>
<name>A0AAN8EAB4_9EURO</name>
<dbReference type="EMBL" id="JAKLMC020000039">
    <property type="protein sequence ID" value="KAK5949135.1"/>
    <property type="molecule type" value="Genomic_DNA"/>
</dbReference>